<dbReference type="Proteomes" id="UP000703269">
    <property type="component" value="Unassembled WGS sequence"/>
</dbReference>
<name>A0A9P3GAM7_9APHY</name>
<evidence type="ECO:0000256" key="1">
    <source>
        <dbReference type="SAM" id="MobiDB-lite"/>
    </source>
</evidence>
<protein>
    <submittedName>
        <fullName evidence="2">Uncharacterized protein</fullName>
    </submittedName>
</protein>
<gene>
    <name evidence="2" type="ORF">PsYK624_070130</name>
</gene>
<dbReference type="AlphaFoldDB" id="A0A9P3GAM7"/>
<proteinExistence type="predicted"/>
<sequence>MGYPAHAHHVRDMLPVKFGEPSTAPYLFRAHYPRFPYGGAPAIPTTVWRHPPALAATHPDVYMLPQPAVPAQYVLADRRNDVHLHRTAPSSAEQVLSPARSDSTMSVLSAASPHMSSPPAVHVVCTAPLVAPKPLPYHSPTFLQFDLPDDDEDLSHPPYCSRPHKRKRQDTDLDEDASDEHAARRVVIARRRASDDRRVPWHGAGHAVQPRPVPHLQSYSYPMPPPVFAHATYR</sequence>
<organism evidence="2 3">
    <name type="scientific">Phanerochaete sordida</name>
    <dbReference type="NCBI Taxonomy" id="48140"/>
    <lineage>
        <taxon>Eukaryota</taxon>
        <taxon>Fungi</taxon>
        <taxon>Dikarya</taxon>
        <taxon>Basidiomycota</taxon>
        <taxon>Agaricomycotina</taxon>
        <taxon>Agaricomycetes</taxon>
        <taxon>Polyporales</taxon>
        <taxon>Phanerochaetaceae</taxon>
        <taxon>Phanerochaete</taxon>
    </lineage>
</organism>
<accession>A0A9P3GAM7</accession>
<evidence type="ECO:0000313" key="3">
    <source>
        <dbReference type="Proteomes" id="UP000703269"/>
    </source>
</evidence>
<reference evidence="2 3" key="1">
    <citation type="submission" date="2021-08" db="EMBL/GenBank/DDBJ databases">
        <title>Draft Genome Sequence of Phanerochaete sordida strain YK-624.</title>
        <authorList>
            <person name="Mori T."/>
            <person name="Dohra H."/>
            <person name="Suzuki T."/>
            <person name="Kawagishi H."/>
            <person name="Hirai H."/>
        </authorList>
    </citation>
    <scope>NUCLEOTIDE SEQUENCE [LARGE SCALE GENOMIC DNA]</scope>
    <source>
        <strain evidence="2 3">YK-624</strain>
    </source>
</reference>
<dbReference type="EMBL" id="BPQB01000018">
    <property type="protein sequence ID" value="GJE90869.1"/>
    <property type="molecule type" value="Genomic_DNA"/>
</dbReference>
<comment type="caution">
    <text evidence="2">The sequence shown here is derived from an EMBL/GenBank/DDBJ whole genome shotgun (WGS) entry which is preliminary data.</text>
</comment>
<keyword evidence="3" id="KW-1185">Reference proteome</keyword>
<evidence type="ECO:0000313" key="2">
    <source>
        <dbReference type="EMBL" id="GJE90869.1"/>
    </source>
</evidence>
<dbReference type="OrthoDB" id="3029761at2759"/>
<feature type="region of interest" description="Disordered" evidence="1">
    <location>
        <begin position="148"/>
        <end position="181"/>
    </location>
</feature>